<evidence type="ECO:0000256" key="1">
    <source>
        <dbReference type="SAM" id="Phobius"/>
    </source>
</evidence>
<dbReference type="InterPro" id="IPR014509">
    <property type="entry name" value="YjdF-like"/>
</dbReference>
<evidence type="ECO:0000313" key="3">
    <source>
        <dbReference type="Proteomes" id="UP000510886"/>
    </source>
</evidence>
<evidence type="ECO:0000313" key="2">
    <source>
        <dbReference type="EMBL" id="QLL77385.1"/>
    </source>
</evidence>
<feature type="transmembrane region" description="Helical" evidence="1">
    <location>
        <begin position="7"/>
        <end position="25"/>
    </location>
</feature>
<dbReference type="AlphaFoldDB" id="A0A7H9EJR1"/>
<organism evidence="2 3">
    <name type="scientific">Ligilactobacillus saerimneri</name>
    <dbReference type="NCBI Taxonomy" id="228229"/>
    <lineage>
        <taxon>Bacteria</taxon>
        <taxon>Bacillati</taxon>
        <taxon>Bacillota</taxon>
        <taxon>Bacilli</taxon>
        <taxon>Lactobacillales</taxon>
        <taxon>Lactobacillaceae</taxon>
        <taxon>Ligilactobacillus</taxon>
    </lineage>
</organism>
<dbReference type="RefSeq" id="WP_180849260.1">
    <property type="nucleotide sequence ID" value="NZ_CANCVW010000004.1"/>
</dbReference>
<keyword evidence="1" id="KW-1133">Transmembrane helix</keyword>
<accession>A0A7H9EJR1</accession>
<evidence type="ECO:0008006" key="4">
    <source>
        <dbReference type="Google" id="ProtNLM"/>
    </source>
</evidence>
<feature type="transmembrane region" description="Helical" evidence="1">
    <location>
        <begin position="178"/>
        <end position="194"/>
    </location>
</feature>
<protein>
    <recommendedName>
        <fullName evidence="4">DUF2238 domain-containing protein</fullName>
    </recommendedName>
</protein>
<dbReference type="Pfam" id="PF09997">
    <property type="entry name" value="DUF2238"/>
    <property type="match status" value="1"/>
</dbReference>
<proteinExistence type="predicted"/>
<reference evidence="2 3" key="1">
    <citation type="submission" date="2020-01" db="EMBL/GenBank/DDBJ databases">
        <title>Complete and circular genome sequences of six lactobacillus isolates from horses.</title>
        <authorList>
            <person name="Hassan H.M."/>
        </authorList>
    </citation>
    <scope>NUCLEOTIDE SEQUENCE [LARGE SCALE GENOMIC DNA]</scope>
    <source>
        <strain evidence="2 3">1A</strain>
    </source>
</reference>
<dbReference type="KEGG" id="lsw:GTO87_01330"/>
<sequence length="211" mass="24345">MKKKHDWFMELVLWLMLFFVFYNVVAGTGTLLLNIEMLIGAIILYLPRLLARIFHFTIPSMLYFFYTLFILGSVYLGTGFHFYSIPYWDKGLHLISGALLGSFALSLYGALTDNETQNHPQRALICVYMLSFAMFAGVVWEFYEFTCDGIANLNLQRYLSAGHALVGRAALMDTMGDLIADFIGGMVLTVYTYLQMRRDPLWIKQFFFHKD</sequence>
<keyword evidence="1" id="KW-0472">Membrane</keyword>
<gene>
    <name evidence="2" type="ORF">GTO87_01330</name>
</gene>
<feature type="transmembrane region" description="Helical" evidence="1">
    <location>
        <begin position="123"/>
        <end position="143"/>
    </location>
</feature>
<dbReference type="Proteomes" id="UP000510886">
    <property type="component" value="Chromosome"/>
</dbReference>
<keyword evidence="1" id="KW-0812">Transmembrane</keyword>
<name>A0A7H9EJR1_9LACO</name>
<feature type="transmembrane region" description="Helical" evidence="1">
    <location>
        <begin position="31"/>
        <end position="51"/>
    </location>
</feature>
<dbReference type="EMBL" id="CP047418">
    <property type="protein sequence ID" value="QLL77385.1"/>
    <property type="molecule type" value="Genomic_DNA"/>
</dbReference>
<feature type="transmembrane region" description="Helical" evidence="1">
    <location>
        <begin position="91"/>
        <end position="111"/>
    </location>
</feature>
<feature type="transmembrane region" description="Helical" evidence="1">
    <location>
        <begin position="63"/>
        <end position="85"/>
    </location>
</feature>